<dbReference type="EMBL" id="JAGYWB010000011">
    <property type="protein sequence ID" value="KAI0504481.1"/>
    <property type="molecule type" value="Genomic_DNA"/>
</dbReference>
<accession>A0A8T3B5Y3</accession>
<feature type="region of interest" description="Disordered" evidence="1">
    <location>
        <begin position="1"/>
        <end position="20"/>
    </location>
</feature>
<sequence>MEGTKNREREMEMEEDRSLKRDVRRTCERMGREKQQMFTFEIGIITEKSEKEFYIICVNKHAHLRICADIKRKGLKKGETNEAYMMYLRDRITWRDDDLTNLTVNA</sequence>
<dbReference type="AlphaFoldDB" id="A0A8T3B5Y3"/>
<dbReference type="Proteomes" id="UP000829196">
    <property type="component" value="Unassembled WGS sequence"/>
</dbReference>
<name>A0A8T3B5Y3_DENNO</name>
<evidence type="ECO:0000313" key="2">
    <source>
        <dbReference type="EMBL" id="KAI0504481.1"/>
    </source>
</evidence>
<protein>
    <submittedName>
        <fullName evidence="2">Uncharacterized protein</fullName>
    </submittedName>
</protein>
<reference evidence="2" key="1">
    <citation type="journal article" date="2022" name="Front. Genet.">
        <title>Chromosome-Scale Assembly of the Dendrobium nobile Genome Provides Insights Into the Molecular Mechanism of the Biosynthesis of the Medicinal Active Ingredient of Dendrobium.</title>
        <authorList>
            <person name="Xu Q."/>
            <person name="Niu S.-C."/>
            <person name="Li K.-L."/>
            <person name="Zheng P.-J."/>
            <person name="Zhang X.-J."/>
            <person name="Jia Y."/>
            <person name="Liu Y."/>
            <person name="Niu Y.-X."/>
            <person name="Yu L.-H."/>
            <person name="Chen D.-F."/>
            <person name="Zhang G.-Q."/>
        </authorList>
    </citation>
    <scope>NUCLEOTIDE SEQUENCE</scope>
    <source>
        <tissue evidence="2">Leaf</tissue>
    </source>
</reference>
<gene>
    <name evidence="2" type="ORF">KFK09_015433</name>
</gene>
<proteinExistence type="predicted"/>
<comment type="caution">
    <text evidence="2">The sequence shown here is derived from an EMBL/GenBank/DDBJ whole genome shotgun (WGS) entry which is preliminary data.</text>
</comment>
<evidence type="ECO:0000313" key="3">
    <source>
        <dbReference type="Proteomes" id="UP000829196"/>
    </source>
</evidence>
<evidence type="ECO:0000256" key="1">
    <source>
        <dbReference type="SAM" id="MobiDB-lite"/>
    </source>
</evidence>
<dbReference type="SMR" id="A0A8T3B5Y3"/>
<keyword evidence="3" id="KW-1185">Reference proteome</keyword>
<organism evidence="2 3">
    <name type="scientific">Dendrobium nobile</name>
    <name type="common">Orchid</name>
    <dbReference type="NCBI Taxonomy" id="94219"/>
    <lineage>
        <taxon>Eukaryota</taxon>
        <taxon>Viridiplantae</taxon>
        <taxon>Streptophyta</taxon>
        <taxon>Embryophyta</taxon>
        <taxon>Tracheophyta</taxon>
        <taxon>Spermatophyta</taxon>
        <taxon>Magnoliopsida</taxon>
        <taxon>Liliopsida</taxon>
        <taxon>Asparagales</taxon>
        <taxon>Orchidaceae</taxon>
        <taxon>Epidendroideae</taxon>
        <taxon>Malaxideae</taxon>
        <taxon>Dendrobiinae</taxon>
        <taxon>Dendrobium</taxon>
    </lineage>
</organism>